<evidence type="ECO:0000313" key="1">
    <source>
        <dbReference type="EMBL" id="TPX59872.1"/>
    </source>
</evidence>
<proteinExistence type="predicted"/>
<name>A0A507E7J4_9FUNG</name>
<keyword evidence="2" id="KW-1185">Reference proteome</keyword>
<sequence>MHGRTATFTYKNASEFEHGGSPSNVAFIPDDYSGLWVIDSYINMTKVAATPPSAGTSSLTRYVASDRYLVQYTPDTNTLRYLDLGWMFAGAARDLTLNWVDTNILKGQRPFVPNSAQSEVTTITSAGSTASGATVSTGATVAPEAVPGSFGSSGKSPTSSALGPTSPTIMALLFVSLAILY</sequence>
<comment type="caution">
    <text evidence="1">The sequence shown here is derived from an EMBL/GenBank/DDBJ whole genome shotgun (WGS) entry which is preliminary data.</text>
</comment>
<gene>
    <name evidence="1" type="ORF">CcCBS67573_g09050</name>
</gene>
<dbReference type="Proteomes" id="UP000320333">
    <property type="component" value="Unassembled WGS sequence"/>
</dbReference>
<organism evidence="1 2">
    <name type="scientific">Chytriomyces confervae</name>
    <dbReference type="NCBI Taxonomy" id="246404"/>
    <lineage>
        <taxon>Eukaryota</taxon>
        <taxon>Fungi</taxon>
        <taxon>Fungi incertae sedis</taxon>
        <taxon>Chytridiomycota</taxon>
        <taxon>Chytridiomycota incertae sedis</taxon>
        <taxon>Chytridiomycetes</taxon>
        <taxon>Chytridiales</taxon>
        <taxon>Chytriomycetaceae</taxon>
        <taxon>Chytriomyces</taxon>
    </lineage>
</organism>
<dbReference type="OrthoDB" id="3356102at2759"/>
<dbReference type="EMBL" id="QEAP01000705">
    <property type="protein sequence ID" value="TPX59872.1"/>
    <property type="molecule type" value="Genomic_DNA"/>
</dbReference>
<evidence type="ECO:0000313" key="2">
    <source>
        <dbReference type="Proteomes" id="UP000320333"/>
    </source>
</evidence>
<protein>
    <submittedName>
        <fullName evidence="1">Uncharacterized protein</fullName>
    </submittedName>
</protein>
<accession>A0A507E7J4</accession>
<reference evidence="1 2" key="1">
    <citation type="journal article" date="2019" name="Sci. Rep.">
        <title>Comparative genomics of chytrid fungi reveal insights into the obligate biotrophic and pathogenic lifestyle of Synchytrium endobioticum.</title>
        <authorList>
            <person name="van de Vossenberg B.T.L.H."/>
            <person name="Warris S."/>
            <person name="Nguyen H.D.T."/>
            <person name="van Gent-Pelzer M.P.E."/>
            <person name="Joly D.L."/>
            <person name="van de Geest H.C."/>
            <person name="Bonants P.J.M."/>
            <person name="Smith D.S."/>
            <person name="Levesque C.A."/>
            <person name="van der Lee T.A.J."/>
        </authorList>
    </citation>
    <scope>NUCLEOTIDE SEQUENCE [LARGE SCALE GENOMIC DNA]</scope>
    <source>
        <strain evidence="1 2">CBS 675.73</strain>
    </source>
</reference>
<dbReference type="AlphaFoldDB" id="A0A507E7J4"/>